<sequence>MIAYLAAEKGSSEIQNDLQAQISQETGRKREKDKERAVEEEEEGKRRTKARTVSPAPVEQDDNRLVYLQLLCVVSFAVEYHTKDMLLLPTKIEHINIVSLLNISFFNNCKENDVCQYNYQYYQAPEQLKNMENDFKIKYVAPFVNAAFDVNDKLVVYWDTPLNLYRNSNMKIQRRQTTDAKFATIDGIEIGVVEIKSFKTPFETLEEDRVRLAEISKKMLHKRILTAKSEKELNTFAIMIAGHDIKYFVHEYNPQKSTVVSRDGIDNGKNHMSLSLESLAHYKKMMAKSIASASDVEKPYLYSDDYKRFEPTVTLLKLNDE</sequence>
<accession>A0A9P6Y1R5</accession>
<dbReference type="OrthoDB" id="2206566at2759"/>
<dbReference type="Proteomes" id="UP000717996">
    <property type="component" value="Unassembled WGS sequence"/>
</dbReference>
<feature type="compositionally biased region" description="Polar residues" evidence="1">
    <location>
        <begin position="12"/>
        <end position="25"/>
    </location>
</feature>
<evidence type="ECO:0000313" key="2">
    <source>
        <dbReference type="EMBL" id="KAG1536743.1"/>
    </source>
</evidence>
<name>A0A9P6Y1R5_RHIOR</name>
<proteinExistence type="predicted"/>
<comment type="caution">
    <text evidence="2">The sequence shown here is derived from an EMBL/GenBank/DDBJ whole genome shotgun (WGS) entry which is preliminary data.</text>
</comment>
<protein>
    <submittedName>
        <fullName evidence="2">Uncharacterized protein</fullName>
    </submittedName>
</protein>
<evidence type="ECO:0000256" key="1">
    <source>
        <dbReference type="SAM" id="MobiDB-lite"/>
    </source>
</evidence>
<dbReference type="EMBL" id="JAANIT010002341">
    <property type="protein sequence ID" value="KAG1536743.1"/>
    <property type="molecule type" value="Genomic_DNA"/>
</dbReference>
<feature type="region of interest" description="Disordered" evidence="1">
    <location>
        <begin position="1"/>
        <end position="55"/>
    </location>
</feature>
<evidence type="ECO:0000313" key="3">
    <source>
        <dbReference type="Proteomes" id="UP000717996"/>
    </source>
</evidence>
<organism evidence="2 3">
    <name type="scientific">Rhizopus oryzae</name>
    <name type="common">Mucormycosis agent</name>
    <name type="synonym">Rhizopus arrhizus var. delemar</name>
    <dbReference type="NCBI Taxonomy" id="64495"/>
    <lineage>
        <taxon>Eukaryota</taxon>
        <taxon>Fungi</taxon>
        <taxon>Fungi incertae sedis</taxon>
        <taxon>Mucoromycota</taxon>
        <taxon>Mucoromycotina</taxon>
        <taxon>Mucoromycetes</taxon>
        <taxon>Mucorales</taxon>
        <taxon>Mucorineae</taxon>
        <taxon>Rhizopodaceae</taxon>
        <taxon>Rhizopus</taxon>
    </lineage>
</organism>
<reference evidence="2" key="1">
    <citation type="journal article" date="2020" name="Microb. Genom.">
        <title>Genetic diversity of clinical and environmental Mucorales isolates obtained from an investigation of mucormycosis cases among solid organ transplant recipients.</title>
        <authorList>
            <person name="Nguyen M.H."/>
            <person name="Kaul D."/>
            <person name="Muto C."/>
            <person name="Cheng S.J."/>
            <person name="Richter R.A."/>
            <person name="Bruno V.M."/>
            <person name="Liu G."/>
            <person name="Beyhan S."/>
            <person name="Sundermann A.J."/>
            <person name="Mounaud S."/>
            <person name="Pasculle A.W."/>
            <person name="Nierman W.C."/>
            <person name="Driscoll E."/>
            <person name="Cumbie R."/>
            <person name="Clancy C.J."/>
            <person name="Dupont C.L."/>
        </authorList>
    </citation>
    <scope>NUCLEOTIDE SEQUENCE</scope>
    <source>
        <strain evidence="2">GL16</strain>
    </source>
</reference>
<dbReference type="AlphaFoldDB" id="A0A9P6Y1R5"/>
<gene>
    <name evidence="2" type="ORF">G6F51_010790</name>
</gene>
<feature type="compositionally biased region" description="Basic and acidic residues" evidence="1">
    <location>
        <begin position="26"/>
        <end position="37"/>
    </location>
</feature>